<dbReference type="Gene3D" id="2.40.128.20">
    <property type="match status" value="1"/>
</dbReference>
<evidence type="ECO:0000313" key="3">
    <source>
        <dbReference type="Ensembl" id="ENSMMOP00000022993.1"/>
    </source>
</evidence>
<accession>A0A3Q3WWW0</accession>
<reference evidence="3" key="1">
    <citation type="submission" date="2025-08" db="UniProtKB">
        <authorList>
            <consortium name="Ensembl"/>
        </authorList>
    </citation>
    <scope>IDENTIFICATION</scope>
</reference>
<evidence type="ECO:0000256" key="2">
    <source>
        <dbReference type="SAM" id="SignalP"/>
    </source>
</evidence>
<dbReference type="Ensembl" id="ENSMMOT00000023375.1">
    <property type="protein sequence ID" value="ENSMMOP00000022993.1"/>
    <property type="gene ID" value="ENSMMOG00000017467.1"/>
</dbReference>
<dbReference type="SUPFAM" id="SSF50814">
    <property type="entry name" value="Lipocalins"/>
    <property type="match status" value="1"/>
</dbReference>
<dbReference type="InterPro" id="IPR012674">
    <property type="entry name" value="Calycin"/>
</dbReference>
<evidence type="ECO:0000313" key="4">
    <source>
        <dbReference type="Proteomes" id="UP000261620"/>
    </source>
</evidence>
<dbReference type="OMA" id="STISDDW"/>
<dbReference type="Proteomes" id="UP000261620">
    <property type="component" value="Unplaced"/>
</dbReference>
<feature type="chain" id="PRO_5018613206" evidence="2">
    <location>
        <begin position="21"/>
        <end position="228"/>
    </location>
</feature>
<dbReference type="AlphaFoldDB" id="A0A3Q3WWW0"/>
<keyword evidence="2" id="KW-0732">Signal</keyword>
<sequence length="228" mass="25520">MRTVKQAALLLVLVALGSEAAPGPDCDGLNKTSQLQSLLLQVVGDWVLVWSVAVTDVNLNFLKYLTSSHVEFRLLDDNNTIVFNERNLVRNSCTTYITNITQTNDPGTFRSTVGRVEDDGNFTWLHDNAIFTFFETCSDCVSMSYKGIMGHYLLTYRREGHHRDVDKLKTAHSDYKKLAECVGLPADNPYVYDGVADFCHKKSAPEATAEQSRGNKHHLGSDWSPQTQ</sequence>
<keyword evidence="4" id="KW-1185">Reference proteome</keyword>
<evidence type="ECO:0000256" key="1">
    <source>
        <dbReference type="SAM" id="MobiDB-lite"/>
    </source>
</evidence>
<organism evidence="3 4">
    <name type="scientific">Mola mola</name>
    <name type="common">Ocean sunfish</name>
    <name type="synonym">Tetraodon mola</name>
    <dbReference type="NCBI Taxonomy" id="94237"/>
    <lineage>
        <taxon>Eukaryota</taxon>
        <taxon>Metazoa</taxon>
        <taxon>Chordata</taxon>
        <taxon>Craniata</taxon>
        <taxon>Vertebrata</taxon>
        <taxon>Euteleostomi</taxon>
        <taxon>Actinopterygii</taxon>
        <taxon>Neopterygii</taxon>
        <taxon>Teleostei</taxon>
        <taxon>Neoteleostei</taxon>
        <taxon>Acanthomorphata</taxon>
        <taxon>Eupercaria</taxon>
        <taxon>Tetraodontiformes</taxon>
        <taxon>Molidae</taxon>
        <taxon>Mola</taxon>
    </lineage>
</organism>
<protein>
    <submittedName>
        <fullName evidence="3">Uncharacterized protein</fullName>
    </submittedName>
</protein>
<proteinExistence type="predicted"/>
<feature type="signal peptide" evidence="2">
    <location>
        <begin position="1"/>
        <end position="20"/>
    </location>
</feature>
<reference evidence="3" key="2">
    <citation type="submission" date="2025-09" db="UniProtKB">
        <authorList>
            <consortium name="Ensembl"/>
        </authorList>
    </citation>
    <scope>IDENTIFICATION</scope>
</reference>
<name>A0A3Q3WWW0_MOLML</name>
<feature type="region of interest" description="Disordered" evidence="1">
    <location>
        <begin position="204"/>
        <end position="228"/>
    </location>
</feature>